<keyword evidence="1" id="KW-0812">Transmembrane</keyword>
<dbReference type="Proteomes" id="UP000077295">
    <property type="component" value="Unassembled WGS sequence"/>
</dbReference>
<evidence type="ECO:0000313" key="3">
    <source>
        <dbReference type="Proteomes" id="UP000077295"/>
    </source>
</evidence>
<comment type="caution">
    <text evidence="2">The sequence shown here is derived from an EMBL/GenBank/DDBJ whole genome shotgun (WGS) entry which is preliminary data.</text>
</comment>
<gene>
    <name evidence="2" type="ORF">SAMEA2273187_00940</name>
</gene>
<keyword evidence="1" id="KW-1133">Transmembrane helix</keyword>
<organism evidence="2 3">
    <name type="scientific">Enterobacter hormaechei</name>
    <dbReference type="NCBI Taxonomy" id="158836"/>
    <lineage>
        <taxon>Bacteria</taxon>
        <taxon>Pseudomonadati</taxon>
        <taxon>Pseudomonadota</taxon>
        <taxon>Gammaproteobacteria</taxon>
        <taxon>Enterobacterales</taxon>
        <taxon>Enterobacteriaceae</taxon>
        <taxon>Enterobacter</taxon>
        <taxon>Enterobacter cloacae complex</taxon>
    </lineage>
</organism>
<sequence>MYKCLRLPFDKVKIDRMCDEKGNNASYVRITYNEFYYYLSYYDLRPVTPNFNSIECIPKNSDLYIIVYKISPNSYRICWLGDCDCIEFRMMDTERNRGKSASLAVLLGLILCTLSIGAYYSSSTDIFVCYVPFLLLSLFGFILTLLNFCHTYSDEFIQFRGLMRKNLMQEKDLFSSVTNLSKSCQHKQDYELNLRLPKELNRRIVTIDSVYRERRKVTVYEPNTGSDLSYSTSYTKCMVNMVCDGEKFTFEYKEASGDPAPFIAKGDKAKLYWYGPEHEVIPSDREDITYGTRLICLHNITTDNFYESRMCNEPGNVFKLSQKGGRDIYNHYSQC</sequence>
<reference evidence="2 3" key="1">
    <citation type="submission" date="2016-03" db="EMBL/GenBank/DDBJ databases">
        <authorList>
            <consortium name="Pathogen Informatics"/>
        </authorList>
    </citation>
    <scope>NUCLEOTIDE SEQUENCE [LARGE SCALE GENOMIC DNA]</scope>
    <source>
        <strain evidence="3">e552</strain>
    </source>
</reference>
<dbReference type="EMBL" id="FKEV01000002">
    <property type="protein sequence ID" value="SAD74544.1"/>
    <property type="molecule type" value="Genomic_DNA"/>
</dbReference>
<name>A0ABD7KSX7_9ENTR</name>
<accession>A0ABD7KSX7</accession>
<protein>
    <submittedName>
        <fullName evidence="2">Uncharacterized protein</fullName>
    </submittedName>
</protein>
<proteinExistence type="predicted"/>
<evidence type="ECO:0000256" key="1">
    <source>
        <dbReference type="SAM" id="Phobius"/>
    </source>
</evidence>
<keyword evidence="1" id="KW-0472">Membrane</keyword>
<feature type="transmembrane region" description="Helical" evidence="1">
    <location>
        <begin position="126"/>
        <end position="149"/>
    </location>
</feature>
<dbReference type="AlphaFoldDB" id="A0ABD7KSX7"/>
<feature type="transmembrane region" description="Helical" evidence="1">
    <location>
        <begin position="100"/>
        <end position="120"/>
    </location>
</feature>
<evidence type="ECO:0000313" key="2">
    <source>
        <dbReference type="EMBL" id="SAD74544.1"/>
    </source>
</evidence>